<name>A0ABW2GKZ8_9ACTN</name>
<keyword evidence="2 4" id="KW-0012">Acyltransferase</keyword>
<dbReference type="PANTHER" id="PTHR43877:SF2">
    <property type="entry name" value="AMINOALKYLPHOSPHONATE N-ACETYLTRANSFERASE-RELATED"/>
    <property type="match status" value="1"/>
</dbReference>
<evidence type="ECO:0000259" key="3">
    <source>
        <dbReference type="PROSITE" id="PS51186"/>
    </source>
</evidence>
<feature type="domain" description="N-acetyltransferase" evidence="3">
    <location>
        <begin position="9"/>
        <end position="170"/>
    </location>
</feature>
<reference evidence="5" key="1">
    <citation type="journal article" date="2019" name="Int. J. Syst. Evol. Microbiol.">
        <title>The Global Catalogue of Microorganisms (GCM) 10K type strain sequencing project: providing services to taxonomists for standard genome sequencing and annotation.</title>
        <authorList>
            <consortium name="The Broad Institute Genomics Platform"/>
            <consortium name="The Broad Institute Genome Sequencing Center for Infectious Disease"/>
            <person name="Wu L."/>
            <person name="Ma J."/>
        </authorList>
    </citation>
    <scope>NUCLEOTIDE SEQUENCE [LARGE SCALE GENOMIC DNA]</scope>
    <source>
        <strain evidence="5">CGMCC 1.13681</strain>
    </source>
</reference>
<dbReference type="RefSeq" id="WP_386418727.1">
    <property type="nucleotide sequence ID" value="NZ_JBHSZO010000064.1"/>
</dbReference>
<organism evidence="4 5">
    <name type="scientific">Streptomyces polyrhachis</name>
    <dbReference type="NCBI Taxonomy" id="1282885"/>
    <lineage>
        <taxon>Bacteria</taxon>
        <taxon>Bacillati</taxon>
        <taxon>Actinomycetota</taxon>
        <taxon>Actinomycetes</taxon>
        <taxon>Kitasatosporales</taxon>
        <taxon>Streptomycetaceae</taxon>
        <taxon>Streptomyces</taxon>
    </lineage>
</organism>
<dbReference type="PANTHER" id="PTHR43877">
    <property type="entry name" value="AMINOALKYLPHOSPHONATE N-ACETYLTRANSFERASE-RELATED-RELATED"/>
    <property type="match status" value="1"/>
</dbReference>
<keyword evidence="1 4" id="KW-0808">Transferase</keyword>
<dbReference type="SUPFAM" id="SSF55729">
    <property type="entry name" value="Acyl-CoA N-acyltransferases (Nat)"/>
    <property type="match status" value="1"/>
</dbReference>
<evidence type="ECO:0000313" key="5">
    <source>
        <dbReference type="Proteomes" id="UP001596413"/>
    </source>
</evidence>
<dbReference type="PROSITE" id="PS51186">
    <property type="entry name" value="GNAT"/>
    <property type="match status" value="1"/>
</dbReference>
<dbReference type="Proteomes" id="UP001596413">
    <property type="component" value="Unassembled WGS sequence"/>
</dbReference>
<sequence>MTAGAGTLSTVVLAPEPYDGAEVAEAVWEYFAETGERIFGRPATDEELREAIAWDDCSELAPPHGVFLGARDTDNTLLGFAGVRALTEAPGTCEFKRIYVRPAARGRGLGRRLLLAAEEEAVLLGARRIILNTRTVLTEARGMYASHGYAEIPRYIDEDWAEHCFAKDLDV</sequence>
<protein>
    <submittedName>
        <fullName evidence="4">GNAT family N-acetyltransferase</fullName>
        <ecNumber evidence="4">2.3.1.-</ecNumber>
    </submittedName>
</protein>
<dbReference type="InterPro" id="IPR000182">
    <property type="entry name" value="GNAT_dom"/>
</dbReference>
<evidence type="ECO:0000313" key="4">
    <source>
        <dbReference type="EMBL" id="MFC7221398.1"/>
    </source>
</evidence>
<dbReference type="Gene3D" id="3.40.630.30">
    <property type="match status" value="1"/>
</dbReference>
<dbReference type="Pfam" id="PF00583">
    <property type="entry name" value="Acetyltransf_1"/>
    <property type="match status" value="1"/>
</dbReference>
<proteinExistence type="predicted"/>
<keyword evidence="5" id="KW-1185">Reference proteome</keyword>
<gene>
    <name evidence="4" type="ORF">ACFQLX_25005</name>
</gene>
<evidence type="ECO:0000256" key="2">
    <source>
        <dbReference type="ARBA" id="ARBA00023315"/>
    </source>
</evidence>
<accession>A0ABW2GKZ8</accession>
<comment type="caution">
    <text evidence="4">The sequence shown here is derived from an EMBL/GenBank/DDBJ whole genome shotgun (WGS) entry which is preliminary data.</text>
</comment>
<dbReference type="EMBL" id="JBHSZO010000064">
    <property type="protein sequence ID" value="MFC7221398.1"/>
    <property type="molecule type" value="Genomic_DNA"/>
</dbReference>
<dbReference type="EC" id="2.3.1.-" evidence="4"/>
<dbReference type="GO" id="GO:0016746">
    <property type="term" value="F:acyltransferase activity"/>
    <property type="evidence" value="ECO:0007669"/>
    <property type="project" value="UniProtKB-KW"/>
</dbReference>
<dbReference type="InterPro" id="IPR016181">
    <property type="entry name" value="Acyl_CoA_acyltransferase"/>
</dbReference>
<evidence type="ECO:0000256" key="1">
    <source>
        <dbReference type="ARBA" id="ARBA00022679"/>
    </source>
</evidence>
<dbReference type="InterPro" id="IPR050832">
    <property type="entry name" value="Bact_Acetyltransf"/>
</dbReference>